<evidence type="ECO:0000313" key="10">
    <source>
        <dbReference type="EMBL" id="CAI5383974.1"/>
    </source>
</evidence>
<gene>
    <name evidence="10" type="primary">polyprotein</name>
</gene>
<feature type="compositionally biased region" description="Low complexity" evidence="8">
    <location>
        <begin position="134"/>
        <end position="145"/>
    </location>
</feature>
<dbReference type="SUPFAM" id="SSF56672">
    <property type="entry name" value="DNA/RNA polymerases"/>
    <property type="match status" value="1"/>
</dbReference>
<dbReference type="InterPro" id="IPR007094">
    <property type="entry name" value="RNA-dir_pol_PSvirus"/>
</dbReference>
<keyword evidence="4" id="KW-0808">Transferase</keyword>
<dbReference type="PROSITE" id="PS50507">
    <property type="entry name" value="RDRP_SSRNA_POS"/>
    <property type="match status" value="1"/>
</dbReference>
<keyword evidence="7" id="KW-0693">Viral RNA replication</keyword>
<dbReference type="Gene3D" id="3.30.70.270">
    <property type="match status" value="1"/>
</dbReference>
<reference evidence="10" key="1">
    <citation type="submission" date="2022-11" db="EMBL/GenBank/DDBJ databases">
        <authorList>
            <person name="Mifsud CO J."/>
            <person name="Holmes C E."/>
            <person name="Gallagher V R."/>
            <person name="Geoghegan L J."/>
        </authorList>
    </citation>
    <scope>NUCLEOTIDE SEQUENCE</scope>
</reference>
<name>A0A9C7GX63_9VIRU</name>
<evidence type="ECO:0000256" key="5">
    <source>
        <dbReference type="ARBA" id="ARBA00022695"/>
    </source>
</evidence>
<evidence type="ECO:0000256" key="7">
    <source>
        <dbReference type="ARBA" id="ARBA00022953"/>
    </source>
</evidence>
<feature type="domain" description="RdRp catalytic" evidence="9">
    <location>
        <begin position="474"/>
        <end position="599"/>
    </location>
</feature>
<dbReference type="GO" id="GO:0032259">
    <property type="term" value="P:methylation"/>
    <property type="evidence" value="ECO:0007669"/>
    <property type="project" value="InterPro"/>
</dbReference>
<dbReference type="Pfam" id="PF01728">
    <property type="entry name" value="FtsJ"/>
    <property type="match status" value="1"/>
</dbReference>
<feature type="compositionally biased region" description="Low complexity" evidence="8">
    <location>
        <begin position="101"/>
        <end position="114"/>
    </location>
</feature>
<evidence type="ECO:0000256" key="8">
    <source>
        <dbReference type="SAM" id="MobiDB-lite"/>
    </source>
</evidence>
<feature type="region of interest" description="Disordered" evidence="8">
    <location>
        <begin position="101"/>
        <end position="147"/>
    </location>
</feature>
<dbReference type="InterPro" id="IPR001205">
    <property type="entry name" value="RNA-dir_pol_C"/>
</dbReference>
<dbReference type="Pfam" id="PF00680">
    <property type="entry name" value="RdRP_1"/>
    <property type="match status" value="1"/>
</dbReference>
<dbReference type="GO" id="GO:0003968">
    <property type="term" value="F:RNA-directed RNA polymerase activity"/>
    <property type="evidence" value="ECO:0007669"/>
    <property type="project" value="InterPro"/>
</dbReference>
<accession>A0A9C7GX63</accession>
<keyword evidence="3" id="KW-0507">mRNA processing</keyword>
<evidence type="ECO:0000256" key="6">
    <source>
        <dbReference type="ARBA" id="ARBA00022884"/>
    </source>
</evidence>
<comment type="subcellular location">
    <subcellularLocation>
        <location evidence="1">Host nucleus</location>
    </subcellularLocation>
</comment>
<keyword evidence="5" id="KW-0548">Nucleotidyltransferase</keyword>
<dbReference type="GO" id="GO:0006351">
    <property type="term" value="P:DNA-templated transcription"/>
    <property type="evidence" value="ECO:0007669"/>
    <property type="project" value="InterPro"/>
</dbReference>
<evidence type="ECO:0000256" key="4">
    <source>
        <dbReference type="ARBA" id="ARBA00022679"/>
    </source>
</evidence>
<dbReference type="GO" id="GO:0008168">
    <property type="term" value="F:methyltransferase activity"/>
    <property type="evidence" value="ECO:0007669"/>
    <property type="project" value="InterPro"/>
</dbReference>
<evidence type="ECO:0000259" key="9">
    <source>
        <dbReference type="PROSITE" id="PS50507"/>
    </source>
</evidence>
<feature type="compositionally biased region" description="Basic residues" evidence="8">
    <location>
        <begin position="115"/>
        <end position="133"/>
    </location>
</feature>
<dbReference type="EMBL" id="OX380464">
    <property type="protein sequence ID" value="CAI5383974.1"/>
    <property type="molecule type" value="Genomic_RNA"/>
</dbReference>
<dbReference type="GO" id="GO:0042025">
    <property type="term" value="C:host cell nucleus"/>
    <property type="evidence" value="ECO:0007669"/>
    <property type="project" value="UniProtKB-SubCell"/>
</dbReference>
<evidence type="ECO:0000256" key="3">
    <source>
        <dbReference type="ARBA" id="ARBA00022664"/>
    </source>
</evidence>
<keyword evidence="2" id="KW-1048">Host nucleus</keyword>
<dbReference type="SUPFAM" id="SSF53335">
    <property type="entry name" value="S-adenosyl-L-methionine-dependent methyltransferases"/>
    <property type="match status" value="1"/>
</dbReference>
<dbReference type="InterPro" id="IPR029063">
    <property type="entry name" value="SAM-dependent_MTases_sf"/>
</dbReference>
<organism evidence="10">
    <name type="scientific">Rocky Mountain woodsia associated virus</name>
    <dbReference type="NCBI Taxonomy" id="2933185"/>
    <lineage>
        <taxon>Viruses</taxon>
        <taxon>Riboviria</taxon>
    </lineage>
</organism>
<dbReference type="InterPro" id="IPR043502">
    <property type="entry name" value="DNA/RNA_pol_sf"/>
</dbReference>
<proteinExistence type="predicted"/>
<dbReference type="GO" id="GO:0006397">
    <property type="term" value="P:mRNA processing"/>
    <property type="evidence" value="ECO:0007669"/>
    <property type="project" value="UniProtKB-KW"/>
</dbReference>
<dbReference type="GO" id="GO:0039694">
    <property type="term" value="P:viral RNA genome replication"/>
    <property type="evidence" value="ECO:0007669"/>
    <property type="project" value="InterPro"/>
</dbReference>
<evidence type="ECO:0000256" key="1">
    <source>
        <dbReference type="ARBA" id="ARBA00004147"/>
    </source>
</evidence>
<sequence>MHDDSSSSCTRGPFTRPHPCCLPRAACAPVCCSFCFSSDCSGCESGADCTSFCSAPVSDCYLSDCKVSSFSSADYCEYPIVDFESSPSFLEASTPSVFGLSGSASPELSSSSGPPRKRRPGHRRGRRLARRSSKCSCSGSSVDCGSSGGSCGVSPSPTPAPVVDPSPVFVEGFKLYDQRRFLLDADDERNRFVNACVSLQGESIEVQKLVEEIETPFLVKIGAKLKSFVQSFALTLKFISYITASFPIKLPNTTPTRYPVDSFVERVLSMINPDFLAIAKSTYRRVNPTTILRLNALKKFDKGELDHKLEERIICKFIDLADEVAPWHDLQFVSELNVQLSDPDDYADIEFNGSSAAGYPFRVGTKRREAHRQACDMACEIFHDYDDSFFREHVWYTTGRAKMVEHASPDSARLICYQSMALFMLASKYAQPFTNFFVKRGPSWSAVGMSWFHRGAEKLMSFFGCVKGFAQRGHKMFSLDVSGWDADMRGAYIKGLKAFHLRVLHQSYSGRNLQRWEKVVSNLYDDMLEAKVLFPGGHLFKTTHGMKSGWVMTAIDNTIAHEVVMRLVFEEKFQSAPPDHKLYGDDNIFSAVEELDHTKVIEGYLDLGFIVKHVHHSKLTREVDFLSKFCIWDEECHEWFPWRPTVETASRLYMPEDYDPTFVNALDQVAAAERALGHLFDNFFNAPVREACYALLTLIRDKYKVTEVDIQRALKKFKFQGLLAEGLRTTVPTVPEPRIILGLYESNMNLSAPLQIANSTIFLEHKYDSHVYADNCVVGADAEHSADRVEVWLRNNLSLKNRNRVDKHLRYFKPPFVCAGNAGARILECLKVLNVNSVSRIIDVGSHPGSSPVSLRNKFPNAHICCVSVIPEIDVSNGLIPFYKVINRENMEFHAKSFRDFAVIGDVDLVVHDVSDVDIRVNSFTSLDKKKVNEYHMAAQTFWKVRKHTRHVVIRLPHLSGDVVRLLHEIYLWAGRFDIVKPIFSSPWSQQVYVVATRGVCSSPMPLGRFGQSIYAFRNSCAMRLRVWCNDRLMSGVNVHRGEGFFRNPLLDDDEFQSSLAIQAFDSHFCFS</sequence>
<dbReference type="InterPro" id="IPR002877">
    <property type="entry name" value="RNA_MeTrfase_FtsJ_dom"/>
</dbReference>
<keyword evidence="6" id="KW-0694">RNA-binding</keyword>
<evidence type="ECO:0000256" key="2">
    <source>
        <dbReference type="ARBA" id="ARBA00022562"/>
    </source>
</evidence>
<protein>
    <submittedName>
        <fullName evidence="10">Polyprotein</fullName>
    </submittedName>
</protein>
<dbReference type="InterPro" id="IPR043128">
    <property type="entry name" value="Rev_trsase/Diguanyl_cyclase"/>
</dbReference>
<dbReference type="GO" id="GO:0003723">
    <property type="term" value="F:RNA binding"/>
    <property type="evidence" value="ECO:0007669"/>
    <property type="project" value="UniProtKB-KW"/>
</dbReference>